<gene>
    <name evidence="7" type="ORF">DFR46_0496</name>
</gene>
<feature type="binding site" evidence="5">
    <location>
        <position position="95"/>
    </location>
    <ligand>
        <name>Mg(2+)</name>
        <dbReference type="ChEBI" id="CHEBI:18420"/>
        <label>1</label>
        <note>catalytic</note>
    </ligand>
</feature>
<evidence type="ECO:0000256" key="5">
    <source>
        <dbReference type="PIRSR" id="PIRSR600760-2"/>
    </source>
</evidence>
<feature type="region of interest" description="Disordered" evidence="6">
    <location>
        <begin position="228"/>
        <end position="249"/>
    </location>
</feature>
<keyword evidence="2 5" id="KW-0479">Metal-binding</keyword>
<name>A0A3D9FD54_9SPHN</name>
<evidence type="ECO:0000313" key="8">
    <source>
        <dbReference type="Proteomes" id="UP000256310"/>
    </source>
</evidence>
<feature type="binding site" evidence="5">
    <location>
        <position position="92"/>
    </location>
    <ligand>
        <name>Mg(2+)</name>
        <dbReference type="ChEBI" id="CHEBI:18420"/>
        <label>1</label>
        <note>catalytic</note>
    </ligand>
</feature>
<dbReference type="OrthoDB" id="9785695at2"/>
<dbReference type="PANTHER" id="PTHR20854">
    <property type="entry name" value="INOSITOL MONOPHOSPHATASE"/>
    <property type="match status" value="1"/>
</dbReference>
<organism evidence="7 8">
    <name type="scientific">Parasphingopyxis lamellibrachiae</name>
    <dbReference type="NCBI Taxonomy" id="680125"/>
    <lineage>
        <taxon>Bacteria</taxon>
        <taxon>Pseudomonadati</taxon>
        <taxon>Pseudomonadota</taxon>
        <taxon>Alphaproteobacteria</taxon>
        <taxon>Sphingomonadales</taxon>
        <taxon>Sphingomonadaceae</taxon>
        <taxon>Parasphingopyxis</taxon>
    </lineage>
</organism>
<dbReference type="Pfam" id="PF00459">
    <property type="entry name" value="Inositol_P"/>
    <property type="match status" value="1"/>
</dbReference>
<reference evidence="7 8" key="1">
    <citation type="submission" date="2018-07" db="EMBL/GenBank/DDBJ databases">
        <title>Genomic Encyclopedia of Type Strains, Phase IV (KMG-IV): sequencing the most valuable type-strain genomes for metagenomic binning, comparative biology and taxonomic classification.</title>
        <authorList>
            <person name="Goeker M."/>
        </authorList>
    </citation>
    <scope>NUCLEOTIDE SEQUENCE [LARGE SCALE GENOMIC DNA]</scope>
    <source>
        <strain evidence="7 8">DSM 26725</strain>
    </source>
</reference>
<comment type="cofactor">
    <cofactor evidence="5">
        <name>Mg(2+)</name>
        <dbReference type="ChEBI" id="CHEBI:18420"/>
    </cofactor>
</comment>
<keyword evidence="3" id="KW-0378">Hydrolase</keyword>
<evidence type="ECO:0000256" key="3">
    <source>
        <dbReference type="ARBA" id="ARBA00022801"/>
    </source>
</evidence>
<dbReference type="PROSITE" id="PS00629">
    <property type="entry name" value="IMP_1"/>
    <property type="match status" value="1"/>
</dbReference>
<dbReference type="GO" id="GO:0046872">
    <property type="term" value="F:metal ion binding"/>
    <property type="evidence" value="ECO:0007669"/>
    <property type="project" value="UniProtKB-KW"/>
</dbReference>
<feature type="binding site" evidence="5">
    <location>
        <position position="216"/>
    </location>
    <ligand>
        <name>Mg(2+)</name>
        <dbReference type="ChEBI" id="CHEBI:18420"/>
        <label>1</label>
        <note>catalytic</note>
    </ligand>
</feature>
<keyword evidence="4 5" id="KW-0460">Magnesium</keyword>
<comment type="caution">
    <text evidence="7">The sequence shown here is derived from an EMBL/GenBank/DDBJ whole genome shotgun (WGS) entry which is preliminary data.</text>
</comment>
<feature type="compositionally biased region" description="Basic and acidic residues" evidence="6">
    <location>
        <begin position="232"/>
        <end position="246"/>
    </location>
</feature>
<comment type="similarity">
    <text evidence="1">Belongs to the inositol monophosphatase superfamily.</text>
</comment>
<evidence type="ECO:0000256" key="4">
    <source>
        <dbReference type="ARBA" id="ARBA00022842"/>
    </source>
</evidence>
<accession>A0A3D9FD54</accession>
<dbReference type="InterPro" id="IPR000760">
    <property type="entry name" value="Inositol_monophosphatase-like"/>
</dbReference>
<evidence type="ECO:0000256" key="2">
    <source>
        <dbReference type="ARBA" id="ARBA00022723"/>
    </source>
</evidence>
<dbReference type="AlphaFoldDB" id="A0A3D9FD54"/>
<evidence type="ECO:0000313" key="7">
    <source>
        <dbReference type="EMBL" id="RED15502.1"/>
    </source>
</evidence>
<dbReference type="PRINTS" id="PR00377">
    <property type="entry name" value="IMPHPHTASES"/>
</dbReference>
<sequence length="266" mass="28737">MTFHPLSNAVETLMRSVAADIIMPRFQSLATHEIKEKSPGEIVTIADQESEDRLSEGLAALLPEARIVGEEASETDPALLDAVNNGNVWLIDPVDGTTNFSEGKTPFAVMIALLGDGDPLASWLLDPVNGRLCHAHRGHGAYIDGEKVMAKPSGAELPVAAFGMHFMTPEKRERIEVRSNGQFSVVPIPRCAGEQYPRLVTGVNDISLFERTLPWDHAPGSLLLAEAGGRTARPDGEPYRPGDRRPGLLSAATPQLWDQAAKTLFG</sequence>
<dbReference type="Gene3D" id="3.40.190.80">
    <property type="match status" value="1"/>
</dbReference>
<dbReference type="Gene3D" id="3.30.540.10">
    <property type="entry name" value="Fructose-1,6-Bisphosphatase, subunit A, domain 1"/>
    <property type="match status" value="1"/>
</dbReference>
<dbReference type="GO" id="GO:0008934">
    <property type="term" value="F:inositol monophosphate 1-phosphatase activity"/>
    <property type="evidence" value="ECO:0007669"/>
    <property type="project" value="TreeGrafter"/>
</dbReference>
<proteinExistence type="inferred from homology"/>
<evidence type="ECO:0000256" key="1">
    <source>
        <dbReference type="ARBA" id="ARBA00009759"/>
    </source>
</evidence>
<dbReference type="EMBL" id="QRDP01000004">
    <property type="protein sequence ID" value="RED15502.1"/>
    <property type="molecule type" value="Genomic_DNA"/>
</dbReference>
<dbReference type="InterPro" id="IPR020583">
    <property type="entry name" value="Inositol_monoP_metal-BS"/>
</dbReference>
<keyword evidence="8" id="KW-1185">Reference proteome</keyword>
<protein>
    <submittedName>
        <fullName evidence="7">Fructose-1,6-bisphosphatase/inositol monophosphatase family enzyme</fullName>
    </submittedName>
</protein>
<dbReference type="GO" id="GO:0006020">
    <property type="term" value="P:inositol metabolic process"/>
    <property type="evidence" value="ECO:0007669"/>
    <property type="project" value="TreeGrafter"/>
</dbReference>
<dbReference type="SUPFAM" id="SSF56655">
    <property type="entry name" value="Carbohydrate phosphatase"/>
    <property type="match status" value="1"/>
</dbReference>
<dbReference type="PANTHER" id="PTHR20854:SF4">
    <property type="entry name" value="INOSITOL-1-MONOPHOSPHATASE-RELATED"/>
    <property type="match status" value="1"/>
</dbReference>
<dbReference type="Proteomes" id="UP000256310">
    <property type="component" value="Unassembled WGS sequence"/>
</dbReference>
<feature type="binding site" evidence="5">
    <location>
        <position position="70"/>
    </location>
    <ligand>
        <name>Mg(2+)</name>
        <dbReference type="ChEBI" id="CHEBI:18420"/>
        <label>1</label>
        <note>catalytic</note>
    </ligand>
</feature>
<dbReference type="GO" id="GO:0007165">
    <property type="term" value="P:signal transduction"/>
    <property type="evidence" value="ECO:0007669"/>
    <property type="project" value="TreeGrafter"/>
</dbReference>
<dbReference type="RefSeq" id="WP_116235016.1">
    <property type="nucleotide sequence ID" value="NZ_QRDP01000004.1"/>
</dbReference>
<evidence type="ECO:0000256" key="6">
    <source>
        <dbReference type="SAM" id="MobiDB-lite"/>
    </source>
</evidence>